<dbReference type="Pfam" id="PF13776">
    <property type="entry name" value="DUF4172"/>
    <property type="match status" value="1"/>
</dbReference>
<dbReference type="Pfam" id="PF02661">
    <property type="entry name" value="Fic"/>
    <property type="match status" value="1"/>
</dbReference>
<dbReference type="InterPro" id="IPR036597">
    <property type="entry name" value="Fido-like_dom_sf"/>
</dbReference>
<evidence type="ECO:0000313" key="2">
    <source>
        <dbReference type="EMBL" id="MBJ2176282.1"/>
    </source>
</evidence>
<gene>
    <name evidence="2" type="ORF">JBL43_18670</name>
</gene>
<dbReference type="PANTHER" id="PTHR13504:SF33">
    <property type="entry name" value="FIC FAMILY PROTEIN"/>
    <property type="match status" value="1"/>
</dbReference>
<protein>
    <submittedName>
        <fullName evidence="2">Fic family protein</fullName>
    </submittedName>
</protein>
<dbReference type="InterPro" id="IPR003812">
    <property type="entry name" value="Fido"/>
</dbReference>
<dbReference type="PROSITE" id="PS51459">
    <property type="entry name" value="FIDO"/>
    <property type="match status" value="1"/>
</dbReference>
<reference evidence="2 3" key="1">
    <citation type="submission" date="2020-12" db="EMBL/GenBank/DDBJ databases">
        <title>Aureibaculum luteum sp. nov. and Aureibaculum flavum sp. nov., novel members of the family Flavobacteriaceae isolated from Antarctic intertidal sediments.</title>
        <authorList>
            <person name="He X."/>
            <person name="Zhang X."/>
        </authorList>
    </citation>
    <scope>NUCLEOTIDE SEQUENCE [LARGE SCALE GENOMIC DNA]</scope>
    <source>
        <strain evidence="2 3">A20</strain>
    </source>
</reference>
<feature type="domain" description="Fido" evidence="1">
    <location>
        <begin position="126"/>
        <end position="283"/>
    </location>
</feature>
<dbReference type="InterPro" id="IPR040198">
    <property type="entry name" value="Fido_containing"/>
</dbReference>
<dbReference type="Gene3D" id="1.10.3290.10">
    <property type="entry name" value="Fido-like domain"/>
    <property type="match status" value="1"/>
</dbReference>
<dbReference type="PANTHER" id="PTHR13504">
    <property type="entry name" value="FIDO DOMAIN-CONTAINING PROTEIN DDB_G0283145"/>
    <property type="match status" value="1"/>
</dbReference>
<organism evidence="2 3">
    <name type="scientific">Aureibaculum flavum</name>
    <dbReference type="NCBI Taxonomy" id="2795986"/>
    <lineage>
        <taxon>Bacteria</taxon>
        <taxon>Pseudomonadati</taxon>
        <taxon>Bacteroidota</taxon>
        <taxon>Flavobacteriia</taxon>
        <taxon>Flavobacteriales</taxon>
        <taxon>Flavobacteriaceae</taxon>
        <taxon>Aureibaculum</taxon>
    </lineage>
</organism>
<dbReference type="Gene3D" id="1.10.10.10">
    <property type="entry name" value="Winged helix-like DNA-binding domain superfamily/Winged helix DNA-binding domain"/>
    <property type="match status" value="1"/>
</dbReference>
<proteinExistence type="predicted"/>
<keyword evidence="3" id="KW-1185">Reference proteome</keyword>
<name>A0ABS0WWA1_9FLAO</name>
<sequence>MRIFAVNKASIIKMYLHQNKDWPNFKWDNDTILPYVSKVRNLQGRLIGKMEGIGFELREEAVLETITEDVIKSSEIEGELLNPEEVRSSVARRLGMEISGLSNASRGVEGVVEMMLDATQKYKEPLTKDRICGWHAALFPTGRSGMYKITVGDWRGDKGGPMQVVSGPMGKEKVHYTAPEAPRLEEEMNQFILWFNSDTNMEPVIKSAIAHLWFVSIHPFDDGNGRIARAIADTQLARADRTNQRFYSMSAQIMKYKKGYYDILESTQKGSIDISQWLVWYFERLTDALEITNHTLAKILIKAKFWELYKNTQFNERQIEMINKLQGDFVGKLHSSKWAKITKVHRDTARRDIQDLIEKGVLSDSGEGGRSTNYILNLPNLEL</sequence>
<dbReference type="SUPFAM" id="SSF140931">
    <property type="entry name" value="Fic-like"/>
    <property type="match status" value="1"/>
</dbReference>
<comment type="caution">
    <text evidence="2">The sequence shown here is derived from an EMBL/GenBank/DDBJ whole genome shotgun (WGS) entry which is preliminary data.</text>
</comment>
<evidence type="ECO:0000313" key="3">
    <source>
        <dbReference type="Proteomes" id="UP000623301"/>
    </source>
</evidence>
<dbReference type="Proteomes" id="UP000623301">
    <property type="component" value="Unassembled WGS sequence"/>
</dbReference>
<dbReference type="InterPro" id="IPR025230">
    <property type="entry name" value="DUF4172"/>
</dbReference>
<accession>A0ABS0WWA1</accession>
<dbReference type="EMBL" id="JAEHFJ010000013">
    <property type="protein sequence ID" value="MBJ2176282.1"/>
    <property type="molecule type" value="Genomic_DNA"/>
</dbReference>
<evidence type="ECO:0000259" key="1">
    <source>
        <dbReference type="PROSITE" id="PS51459"/>
    </source>
</evidence>
<dbReference type="InterPro" id="IPR036388">
    <property type="entry name" value="WH-like_DNA-bd_sf"/>
</dbReference>